<feature type="transmembrane region" description="Helical" evidence="8">
    <location>
        <begin position="133"/>
        <end position="153"/>
    </location>
</feature>
<feature type="region of interest" description="Disordered" evidence="7">
    <location>
        <begin position="1"/>
        <end position="38"/>
    </location>
</feature>
<dbReference type="EMBL" id="JAWDGP010000692">
    <property type="protein sequence ID" value="KAK3798372.1"/>
    <property type="molecule type" value="Genomic_DNA"/>
</dbReference>
<evidence type="ECO:0000256" key="1">
    <source>
        <dbReference type="ARBA" id="ARBA00004141"/>
    </source>
</evidence>
<dbReference type="AlphaFoldDB" id="A0AAE1B4B5"/>
<evidence type="ECO:0000256" key="7">
    <source>
        <dbReference type="SAM" id="MobiDB-lite"/>
    </source>
</evidence>
<reference evidence="10" key="1">
    <citation type="journal article" date="2023" name="G3 (Bethesda)">
        <title>A reference genome for the long-term kleptoplast-retaining sea slug Elysia crispata morphotype clarki.</title>
        <authorList>
            <person name="Eastman K.E."/>
            <person name="Pendleton A.L."/>
            <person name="Shaikh M.A."/>
            <person name="Suttiyut T."/>
            <person name="Ogas R."/>
            <person name="Tomko P."/>
            <person name="Gavelis G."/>
            <person name="Widhalm J.R."/>
            <person name="Wisecaver J.H."/>
        </authorList>
    </citation>
    <scope>NUCLEOTIDE SEQUENCE</scope>
    <source>
        <strain evidence="10">ECLA1</strain>
    </source>
</reference>
<feature type="region of interest" description="Disordered" evidence="7">
    <location>
        <begin position="513"/>
        <end position="538"/>
    </location>
</feature>
<dbReference type="PANTHER" id="PTHR23511">
    <property type="entry name" value="SYNAPTIC VESICLE GLYCOPROTEIN 2"/>
    <property type="match status" value="1"/>
</dbReference>
<evidence type="ECO:0000313" key="11">
    <source>
        <dbReference type="Proteomes" id="UP001283361"/>
    </source>
</evidence>
<feature type="transmembrane region" description="Helical" evidence="8">
    <location>
        <begin position="191"/>
        <end position="213"/>
    </location>
</feature>
<sequence>MQYVVSSPRHRAGGIPISNGDSNNSNHHSNDNQDTDEALTVTDTDEGKTYTVEDAVESLSLGWFQVKLFVVGKVITAADAMEMMMLAVLSPLVRCEWALEDYQVALITTAVFIGMGVSAPPLGIVGDKYGRKVVLVMVTLCIGYFGFLTTFAPTYGWMLVLRCLVGVGMGGSPQGFSLNAEYIPSKYRAKVLIFGTVFWTLGSVFEIGLAMLVVPELGWRWLLALSAIPVLLAAAGLAFIPESARFLAAAGYLDDAQQVLIDAAKLNRSVLPEGKLVKSPEVPLGRPKDLLSREYLRSTLQIWVLWFGVAFTYYGMVLASAEVLRLRNAEKSEHCSCVYLTTEDYATMLVSSLGELLSLPINFFLIDWLGRRISGGLCYLGTAIFFTLIQLDVNLTTLTVLMFFVRAFSSASFNFVYIYSSELYPTSIRTLGMGIASAWARVGAMLTPFVAQVLLAHSIPMATWTYGILCLACAACCFLLPIETKGRALPQSLSVEPNGDVIEMNEGSPISVRRADTAEQASEDDARVSTVSGREGLR</sequence>
<feature type="transmembrane region" description="Helical" evidence="8">
    <location>
        <begin position="102"/>
        <end position="126"/>
    </location>
</feature>
<feature type="transmembrane region" description="Helical" evidence="8">
    <location>
        <begin position="219"/>
        <end position="240"/>
    </location>
</feature>
<comment type="caution">
    <text evidence="10">The sequence shown here is derived from an EMBL/GenBank/DDBJ whole genome shotgun (WGS) entry which is preliminary data.</text>
</comment>
<dbReference type="InterPro" id="IPR036259">
    <property type="entry name" value="MFS_trans_sf"/>
</dbReference>
<keyword evidence="11" id="KW-1185">Reference proteome</keyword>
<keyword evidence="3" id="KW-0813">Transport</keyword>
<accession>A0AAE1B4B5</accession>
<keyword evidence="4 8" id="KW-0812">Transmembrane</keyword>
<feature type="transmembrane region" description="Helical" evidence="8">
    <location>
        <begin position="159"/>
        <end position="179"/>
    </location>
</feature>
<feature type="transmembrane region" description="Helical" evidence="8">
    <location>
        <begin position="373"/>
        <end position="391"/>
    </location>
</feature>
<feature type="transmembrane region" description="Helical" evidence="8">
    <location>
        <begin position="302"/>
        <end position="325"/>
    </location>
</feature>
<feature type="compositionally biased region" description="Low complexity" evidence="7">
    <location>
        <begin position="18"/>
        <end position="27"/>
    </location>
</feature>
<keyword evidence="6 8" id="KW-0472">Membrane</keyword>
<dbReference type="Pfam" id="PF00083">
    <property type="entry name" value="Sugar_tr"/>
    <property type="match status" value="1"/>
</dbReference>
<organism evidence="10 11">
    <name type="scientific">Elysia crispata</name>
    <name type="common">lettuce slug</name>
    <dbReference type="NCBI Taxonomy" id="231223"/>
    <lineage>
        <taxon>Eukaryota</taxon>
        <taxon>Metazoa</taxon>
        <taxon>Spiralia</taxon>
        <taxon>Lophotrochozoa</taxon>
        <taxon>Mollusca</taxon>
        <taxon>Gastropoda</taxon>
        <taxon>Heterobranchia</taxon>
        <taxon>Euthyneura</taxon>
        <taxon>Panpulmonata</taxon>
        <taxon>Sacoglossa</taxon>
        <taxon>Placobranchoidea</taxon>
        <taxon>Plakobranchidae</taxon>
        <taxon>Elysia</taxon>
    </lineage>
</organism>
<evidence type="ECO:0000259" key="9">
    <source>
        <dbReference type="PROSITE" id="PS50850"/>
    </source>
</evidence>
<gene>
    <name evidence="10" type="ORF">RRG08_063383</name>
</gene>
<dbReference type="Proteomes" id="UP001283361">
    <property type="component" value="Unassembled WGS sequence"/>
</dbReference>
<feature type="transmembrane region" description="Helical" evidence="8">
    <location>
        <begin position="345"/>
        <end position="366"/>
    </location>
</feature>
<evidence type="ECO:0000256" key="3">
    <source>
        <dbReference type="ARBA" id="ARBA00022448"/>
    </source>
</evidence>
<comment type="similarity">
    <text evidence="2">Belongs to the major facilitator superfamily.</text>
</comment>
<feature type="transmembrane region" description="Helical" evidence="8">
    <location>
        <begin position="397"/>
        <end position="419"/>
    </location>
</feature>
<dbReference type="InterPro" id="IPR020846">
    <property type="entry name" value="MFS_dom"/>
</dbReference>
<comment type="subcellular location">
    <subcellularLocation>
        <location evidence="1">Membrane</location>
        <topology evidence="1">Multi-pass membrane protein</topology>
    </subcellularLocation>
</comment>
<evidence type="ECO:0000256" key="5">
    <source>
        <dbReference type="ARBA" id="ARBA00022989"/>
    </source>
</evidence>
<evidence type="ECO:0000256" key="2">
    <source>
        <dbReference type="ARBA" id="ARBA00008335"/>
    </source>
</evidence>
<dbReference type="PROSITE" id="PS50850">
    <property type="entry name" value="MFS"/>
    <property type="match status" value="1"/>
</dbReference>
<evidence type="ECO:0000313" key="10">
    <source>
        <dbReference type="EMBL" id="KAK3798372.1"/>
    </source>
</evidence>
<protein>
    <recommendedName>
        <fullName evidence="9">Major facilitator superfamily (MFS) profile domain-containing protein</fullName>
    </recommendedName>
</protein>
<dbReference type="GO" id="GO:0022857">
    <property type="term" value="F:transmembrane transporter activity"/>
    <property type="evidence" value="ECO:0007669"/>
    <property type="project" value="InterPro"/>
</dbReference>
<feature type="transmembrane region" description="Helical" evidence="8">
    <location>
        <begin position="461"/>
        <end position="482"/>
    </location>
</feature>
<name>A0AAE1B4B5_9GAST</name>
<feature type="domain" description="Major facilitator superfamily (MFS) profile" evidence="9">
    <location>
        <begin position="65"/>
        <end position="485"/>
    </location>
</feature>
<evidence type="ECO:0000256" key="8">
    <source>
        <dbReference type="SAM" id="Phobius"/>
    </source>
</evidence>
<dbReference type="SUPFAM" id="SSF103473">
    <property type="entry name" value="MFS general substrate transporter"/>
    <property type="match status" value="1"/>
</dbReference>
<feature type="transmembrane region" description="Helical" evidence="8">
    <location>
        <begin position="431"/>
        <end position="455"/>
    </location>
</feature>
<dbReference type="PANTHER" id="PTHR23511:SF45">
    <property type="entry name" value="SVOP LIKE"/>
    <property type="match status" value="1"/>
</dbReference>
<dbReference type="GO" id="GO:0016020">
    <property type="term" value="C:membrane"/>
    <property type="evidence" value="ECO:0007669"/>
    <property type="project" value="UniProtKB-SubCell"/>
</dbReference>
<keyword evidence="5 8" id="KW-1133">Transmembrane helix</keyword>
<proteinExistence type="inferred from homology"/>
<evidence type="ECO:0000256" key="6">
    <source>
        <dbReference type="ARBA" id="ARBA00023136"/>
    </source>
</evidence>
<dbReference type="Gene3D" id="1.20.1250.20">
    <property type="entry name" value="MFS general substrate transporter like domains"/>
    <property type="match status" value="1"/>
</dbReference>
<evidence type="ECO:0000256" key="4">
    <source>
        <dbReference type="ARBA" id="ARBA00022692"/>
    </source>
</evidence>
<dbReference type="InterPro" id="IPR005828">
    <property type="entry name" value="MFS_sugar_transport-like"/>
</dbReference>
<feature type="transmembrane region" description="Helical" evidence="8">
    <location>
        <begin position="68"/>
        <end position="90"/>
    </location>
</feature>